<comment type="caution">
    <text evidence="2">The sequence shown here is derived from an EMBL/GenBank/DDBJ whole genome shotgun (WGS) entry which is preliminary data.</text>
</comment>
<feature type="compositionally biased region" description="Basic and acidic residues" evidence="1">
    <location>
        <begin position="286"/>
        <end position="295"/>
    </location>
</feature>
<dbReference type="Proteomes" id="UP000299102">
    <property type="component" value="Unassembled WGS sequence"/>
</dbReference>
<gene>
    <name evidence="2" type="ORF">EVAR_44703_1</name>
</gene>
<sequence length="307" mass="34066">MRDTSDAPSVYDRKSKKISVRLLAVSIVFKPEGTEFDPGQGRAVSLSQVKPLSPCPHSSCAVMLTQYRHRSQVVANSMCRRYTPELDTTEQQKVVIALVTTVVSNPRPAPYRSGREACDTSPSMCKRNCYAALPQSVERSALQANACARLLSRGEPASLGYFSVVQRDAESISFVLTVVAESECSRIANARLASFSTNNADCPEDMKTTSSANAYTYTPNSPSTRSKESRMMFQKVVPAIEPYIQPLEVSFLHFPPAYGTIDSRCRSCNRLCERVERGTRKPARWVESKKTERTRPCHPTVYSSVSL</sequence>
<dbReference type="EMBL" id="BGZK01000851">
    <property type="protein sequence ID" value="GBP62848.1"/>
    <property type="molecule type" value="Genomic_DNA"/>
</dbReference>
<evidence type="ECO:0000256" key="1">
    <source>
        <dbReference type="SAM" id="MobiDB-lite"/>
    </source>
</evidence>
<keyword evidence="3" id="KW-1185">Reference proteome</keyword>
<organism evidence="2 3">
    <name type="scientific">Eumeta variegata</name>
    <name type="common">Bagworm moth</name>
    <name type="synonym">Eumeta japonica</name>
    <dbReference type="NCBI Taxonomy" id="151549"/>
    <lineage>
        <taxon>Eukaryota</taxon>
        <taxon>Metazoa</taxon>
        <taxon>Ecdysozoa</taxon>
        <taxon>Arthropoda</taxon>
        <taxon>Hexapoda</taxon>
        <taxon>Insecta</taxon>
        <taxon>Pterygota</taxon>
        <taxon>Neoptera</taxon>
        <taxon>Endopterygota</taxon>
        <taxon>Lepidoptera</taxon>
        <taxon>Glossata</taxon>
        <taxon>Ditrysia</taxon>
        <taxon>Tineoidea</taxon>
        <taxon>Psychidae</taxon>
        <taxon>Oiketicinae</taxon>
        <taxon>Eumeta</taxon>
    </lineage>
</organism>
<protein>
    <submittedName>
        <fullName evidence="2">Uncharacterized protein</fullName>
    </submittedName>
</protein>
<dbReference type="AlphaFoldDB" id="A0A4C1XHH2"/>
<proteinExistence type="predicted"/>
<accession>A0A4C1XHH2</accession>
<reference evidence="2 3" key="1">
    <citation type="journal article" date="2019" name="Commun. Biol.">
        <title>The bagworm genome reveals a unique fibroin gene that provides high tensile strength.</title>
        <authorList>
            <person name="Kono N."/>
            <person name="Nakamura H."/>
            <person name="Ohtoshi R."/>
            <person name="Tomita M."/>
            <person name="Numata K."/>
            <person name="Arakawa K."/>
        </authorList>
    </citation>
    <scope>NUCLEOTIDE SEQUENCE [LARGE SCALE GENOMIC DNA]</scope>
</reference>
<evidence type="ECO:0000313" key="3">
    <source>
        <dbReference type="Proteomes" id="UP000299102"/>
    </source>
</evidence>
<name>A0A4C1XHH2_EUMVA</name>
<evidence type="ECO:0000313" key="2">
    <source>
        <dbReference type="EMBL" id="GBP62848.1"/>
    </source>
</evidence>
<feature type="region of interest" description="Disordered" evidence="1">
    <location>
        <begin position="286"/>
        <end position="307"/>
    </location>
</feature>